<feature type="transmembrane region" description="Helical" evidence="7">
    <location>
        <begin position="355"/>
        <end position="373"/>
    </location>
</feature>
<feature type="transmembrane region" description="Helical" evidence="7">
    <location>
        <begin position="319"/>
        <end position="343"/>
    </location>
</feature>
<evidence type="ECO:0000256" key="1">
    <source>
        <dbReference type="ARBA" id="ARBA00004141"/>
    </source>
</evidence>
<gene>
    <name evidence="8" type="ORF">FHR98_003276</name>
</gene>
<comment type="caution">
    <text evidence="8">The sequence shown here is derived from an EMBL/GenBank/DDBJ whole genome shotgun (WGS) entry which is preliminary data.</text>
</comment>
<sequence>MKLSDDSRMWHKRILTLAVPIILSNISVPLLGAVDTAVMGHLPDPAYIGAVAVGGIIFSFLYWGFGFLRMGTTGFAAQAFGAKDSNELRATLARPILLATILGVAIVVLQVGIRPLAFTFMSASDQVEALAVVYFDIRIWGAPATLITYALLGWLLGIGNARAILLLQVVLNGLNIILNLLFVLGFGMTVDGVALATLISEYAALALGLVIAARALSAWPGNWNLKNLLNRKRQGALLRVNADIFLRTFCLQIAFFSFTSQSGKLGELQLAANAILLQMHTFMGYAVDGFAHAVEVLAGNAIGARSRAAFRSAIKTSTIWAAGFALFFTLLFAFTGKSIIALYTDIEPLRETAALYLPWVVALPLLSVWSYQLDGIFIGATRTGAMRNAMVLSLGIFILASWLLVPNYNNHGLWLALSLFMAGRAVTLGAFYPALVRSISERDQSTSEPASAGSG</sequence>
<feature type="transmembrane region" description="Helical" evidence="7">
    <location>
        <begin position="163"/>
        <end position="187"/>
    </location>
</feature>
<keyword evidence="3" id="KW-0813">Transport</keyword>
<reference evidence="8 9" key="1">
    <citation type="submission" date="2020-08" db="EMBL/GenBank/DDBJ databases">
        <title>Genomic Encyclopedia of Type Strains, Phase III (KMG-III): the genomes of soil and plant-associated and newly described type strains.</title>
        <authorList>
            <person name="Whitman W."/>
        </authorList>
    </citation>
    <scope>NUCLEOTIDE SEQUENCE [LARGE SCALE GENOMIC DNA]</scope>
    <source>
        <strain evidence="8 9">CECT 8803</strain>
    </source>
</reference>
<accession>A0A839SZ64</accession>
<keyword evidence="5 7" id="KW-1133">Transmembrane helix</keyword>
<keyword evidence="6 7" id="KW-0472">Membrane</keyword>
<evidence type="ECO:0000256" key="4">
    <source>
        <dbReference type="ARBA" id="ARBA00022692"/>
    </source>
</evidence>
<keyword evidence="9" id="KW-1185">Reference proteome</keyword>
<evidence type="ECO:0000256" key="6">
    <source>
        <dbReference type="ARBA" id="ARBA00023136"/>
    </source>
</evidence>
<dbReference type="GO" id="GO:0005886">
    <property type="term" value="C:plasma membrane"/>
    <property type="evidence" value="ECO:0007669"/>
    <property type="project" value="TreeGrafter"/>
</dbReference>
<dbReference type="InterPro" id="IPR050222">
    <property type="entry name" value="MATE_MdtK"/>
</dbReference>
<keyword evidence="4 7" id="KW-0812">Transmembrane</keyword>
<feature type="transmembrane region" description="Helical" evidence="7">
    <location>
        <begin position="137"/>
        <end position="156"/>
    </location>
</feature>
<feature type="transmembrane region" description="Helical" evidence="7">
    <location>
        <begin position="96"/>
        <end position="117"/>
    </location>
</feature>
<dbReference type="Proteomes" id="UP000581135">
    <property type="component" value="Unassembled WGS sequence"/>
</dbReference>
<dbReference type="Pfam" id="PF01554">
    <property type="entry name" value="MatE"/>
    <property type="match status" value="2"/>
</dbReference>
<comment type="subcellular location">
    <subcellularLocation>
        <location evidence="1">Membrane</location>
        <topology evidence="1">Multi-pass membrane protein</topology>
    </subcellularLocation>
</comment>
<organism evidence="8 9">
    <name type="scientific">Limibacillus halophilus</name>
    <dbReference type="NCBI Taxonomy" id="1579333"/>
    <lineage>
        <taxon>Bacteria</taxon>
        <taxon>Pseudomonadati</taxon>
        <taxon>Pseudomonadota</taxon>
        <taxon>Alphaproteobacteria</taxon>
        <taxon>Rhodospirillales</taxon>
        <taxon>Rhodovibrionaceae</taxon>
        <taxon>Limibacillus</taxon>
    </lineage>
</organism>
<dbReference type="InterPro" id="IPR002528">
    <property type="entry name" value="MATE_fam"/>
</dbReference>
<evidence type="ECO:0000256" key="3">
    <source>
        <dbReference type="ARBA" id="ARBA00022448"/>
    </source>
</evidence>
<proteinExistence type="inferred from homology"/>
<comment type="similarity">
    <text evidence="2">Belongs to the multi antimicrobial extrusion (MATE) (TC 2.A.66.1) family.</text>
</comment>
<dbReference type="NCBIfam" id="TIGR00797">
    <property type="entry name" value="matE"/>
    <property type="match status" value="1"/>
</dbReference>
<dbReference type="PANTHER" id="PTHR43298">
    <property type="entry name" value="MULTIDRUG RESISTANCE PROTEIN NORM-RELATED"/>
    <property type="match status" value="1"/>
</dbReference>
<dbReference type="RefSeq" id="WP_221205942.1">
    <property type="nucleotide sequence ID" value="NZ_JACHXA010000012.1"/>
</dbReference>
<evidence type="ECO:0000256" key="7">
    <source>
        <dbReference type="SAM" id="Phobius"/>
    </source>
</evidence>
<evidence type="ECO:0000313" key="9">
    <source>
        <dbReference type="Proteomes" id="UP000581135"/>
    </source>
</evidence>
<dbReference type="InterPro" id="IPR044644">
    <property type="entry name" value="DinF-like"/>
</dbReference>
<dbReference type="CDD" id="cd13136">
    <property type="entry name" value="MATE_DinF_like"/>
    <property type="match status" value="1"/>
</dbReference>
<dbReference type="GO" id="GO:0042910">
    <property type="term" value="F:xenobiotic transmembrane transporter activity"/>
    <property type="evidence" value="ECO:0007669"/>
    <property type="project" value="InterPro"/>
</dbReference>
<feature type="transmembrane region" description="Helical" evidence="7">
    <location>
        <begin position="411"/>
        <end position="435"/>
    </location>
</feature>
<name>A0A839SZ64_9PROT</name>
<feature type="transmembrane region" description="Helical" evidence="7">
    <location>
        <begin position="385"/>
        <end position="405"/>
    </location>
</feature>
<dbReference type="EMBL" id="JACHXA010000012">
    <property type="protein sequence ID" value="MBB3066960.1"/>
    <property type="molecule type" value="Genomic_DNA"/>
</dbReference>
<dbReference type="GO" id="GO:0015297">
    <property type="term" value="F:antiporter activity"/>
    <property type="evidence" value="ECO:0007669"/>
    <property type="project" value="InterPro"/>
</dbReference>
<evidence type="ECO:0000256" key="2">
    <source>
        <dbReference type="ARBA" id="ARBA00010199"/>
    </source>
</evidence>
<protein>
    <submittedName>
        <fullName evidence="8">MATE family multidrug resistance protein</fullName>
    </submittedName>
</protein>
<evidence type="ECO:0000313" key="8">
    <source>
        <dbReference type="EMBL" id="MBB3066960.1"/>
    </source>
</evidence>
<feature type="transmembrane region" description="Helical" evidence="7">
    <location>
        <begin position="193"/>
        <end position="216"/>
    </location>
</feature>
<dbReference type="PANTHER" id="PTHR43298:SF2">
    <property type="entry name" value="FMN_FAD EXPORTER YEEO-RELATED"/>
    <property type="match status" value="1"/>
</dbReference>
<evidence type="ECO:0000256" key="5">
    <source>
        <dbReference type="ARBA" id="ARBA00022989"/>
    </source>
</evidence>
<feature type="transmembrane region" description="Helical" evidence="7">
    <location>
        <begin position="14"/>
        <end position="34"/>
    </location>
</feature>
<feature type="transmembrane region" description="Helical" evidence="7">
    <location>
        <begin position="46"/>
        <end position="65"/>
    </location>
</feature>
<dbReference type="AlphaFoldDB" id="A0A839SZ64"/>